<sequence>MGRGHPGPAPAACRFCQGSMARRRRFTAAVSSSTVPDIEALTRRPAKFIPDYLVPMPSHLLTTTLSDLVRAPSASSPTVRRPARALPQGHHLVYFPIQTPPSALGADGADPDHGPGGAFARRMWAGGEVVFRAGWRERLVMDGRAWGCREGVERVHVKGREGQEKVFVDVWRRYGLGHEVEDMEYDIEERRTLVFMRNGEQTSASPTPRRPIKHPHPPTLSASLLPSPTHLFHFSALTFNAHAIHLDPSYARATDGHRALLVHGPLTLALMLRVLAAAAAGDAGRVKRIAYRNYAPLYVNEEMRVCARDVDGREWDVWVEGPGGLAVKGTAEMED</sequence>
<dbReference type="InterPro" id="IPR052741">
    <property type="entry name" value="Mitochondrial_HTD2"/>
</dbReference>
<dbReference type="OrthoDB" id="3257538at2759"/>
<dbReference type="InterPro" id="IPR002539">
    <property type="entry name" value="MaoC-like_dom"/>
</dbReference>
<dbReference type="InterPro" id="IPR029069">
    <property type="entry name" value="HotDog_dom_sf"/>
</dbReference>
<protein>
    <submittedName>
        <fullName evidence="2">Hydroxyacyl-thioester dehydratase type 2, mitochondrial</fullName>
    </submittedName>
</protein>
<comment type="caution">
    <text evidence="2">The sequence shown here is derived from an EMBL/GenBank/DDBJ whole genome shotgun (WGS) entry which is preliminary data.</text>
</comment>
<dbReference type="GO" id="GO:0005739">
    <property type="term" value="C:mitochondrion"/>
    <property type="evidence" value="ECO:0007669"/>
    <property type="project" value="TreeGrafter"/>
</dbReference>
<keyword evidence="3" id="KW-1185">Reference proteome</keyword>
<evidence type="ECO:0000313" key="2">
    <source>
        <dbReference type="EMBL" id="PNY29513.1"/>
    </source>
</evidence>
<dbReference type="AlphaFoldDB" id="A0A2K3QPP8"/>
<evidence type="ECO:0000259" key="1">
    <source>
        <dbReference type="Pfam" id="PF01575"/>
    </source>
</evidence>
<dbReference type="PANTHER" id="PTHR28152:SF1">
    <property type="entry name" value="HYDROXYACYL-THIOESTER DEHYDRATASE TYPE 2, MITOCHONDRIAL"/>
    <property type="match status" value="1"/>
</dbReference>
<gene>
    <name evidence="2" type="ORF">TCAP_00575</name>
</gene>
<dbReference type="STRING" id="45235.A0A2K3QPP8"/>
<dbReference type="GO" id="GO:0019171">
    <property type="term" value="F:(3R)-hydroxyacyl-[acyl-carrier-protein] dehydratase activity"/>
    <property type="evidence" value="ECO:0007669"/>
    <property type="project" value="TreeGrafter"/>
</dbReference>
<evidence type="ECO:0000313" key="3">
    <source>
        <dbReference type="Proteomes" id="UP000236621"/>
    </source>
</evidence>
<proteinExistence type="predicted"/>
<organism evidence="2 3">
    <name type="scientific">Tolypocladium capitatum</name>
    <dbReference type="NCBI Taxonomy" id="45235"/>
    <lineage>
        <taxon>Eukaryota</taxon>
        <taxon>Fungi</taxon>
        <taxon>Dikarya</taxon>
        <taxon>Ascomycota</taxon>
        <taxon>Pezizomycotina</taxon>
        <taxon>Sordariomycetes</taxon>
        <taxon>Hypocreomycetidae</taxon>
        <taxon>Hypocreales</taxon>
        <taxon>Ophiocordycipitaceae</taxon>
        <taxon>Tolypocladium</taxon>
    </lineage>
</organism>
<reference evidence="2 3" key="1">
    <citation type="submission" date="2017-08" db="EMBL/GenBank/DDBJ databases">
        <title>Harnessing the power of phylogenomics to disentangle the directionality and signatures of interkingdom host jumping in the parasitic fungal genus Tolypocladium.</title>
        <authorList>
            <person name="Quandt C.A."/>
            <person name="Patterson W."/>
            <person name="Spatafora J.W."/>
        </authorList>
    </citation>
    <scope>NUCLEOTIDE SEQUENCE [LARGE SCALE GENOMIC DNA]</scope>
    <source>
        <strain evidence="2 3">CBS 113982</strain>
    </source>
</reference>
<dbReference type="Pfam" id="PF01575">
    <property type="entry name" value="MaoC_dehydratas"/>
    <property type="match status" value="1"/>
</dbReference>
<dbReference type="Proteomes" id="UP000236621">
    <property type="component" value="Unassembled WGS sequence"/>
</dbReference>
<dbReference type="SUPFAM" id="SSF54637">
    <property type="entry name" value="Thioesterase/thiol ester dehydrase-isomerase"/>
    <property type="match status" value="1"/>
</dbReference>
<feature type="domain" description="MaoC-like" evidence="1">
    <location>
        <begin position="208"/>
        <end position="316"/>
    </location>
</feature>
<name>A0A2K3QPP8_9HYPO</name>
<accession>A0A2K3QPP8</accession>
<dbReference type="Gene3D" id="3.10.129.10">
    <property type="entry name" value="Hotdog Thioesterase"/>
    <property type="match status" value="1"/>
</dbReference>
<dbReference type="PANTHER" id="PTHR28152">
    <property type="entry name" value="HYDROXYACYL-THIOESTER DEHYDRATASE TYPE 2, MITOCHONDRIAL"/>
    <property type="match status" value="1"/>
</dbReference>
<dbReference type="EMBL" id="NRSZ01000101">
    <property type="protein sequence ID" value="PNY29513.1"/>
    <property type="molecule type" value="Genomic_DNA"/>
</dbReference>